<evidence type="ECO:0000313" key="10">
    <source>
        <dbReference type="Proteomes" id="UP001165085"/>
    </source>
</evidence>
<dbReference type="GO" id="GO:0030030">
    <property type="term" value="P:cell projection organization"/>
    <property type="evidence" value="ECO:0007669"/>
    <property type="project" value="UniProtKB-KW"/>
</dbReference>
<evidence type="ECO:0000256" key="4">
    <source>
        <dbReference type="ARBA" id="ARBA00022490"/>
    </source>
</evidence>
<dbReference type="EMBL" id="BRXY01000094">
    <property type="protein sequence ID" value="GMH64419.1"/>
    <property type="molecule type" value="Genomic_DNA"/>
</dbReference>
<name>A0A9W7A9Q3_9STRA</name>
<evidence type="ECO:0000256" key="5">
    <source>
        <dbReference type="ARBA" id="ARBA00022794"/>
    </source>
</evidence>
<dbReference type="PANTHER" id="PTHR15431">
    <property type="entry name" value="FGFR1 ONCOGENE PARTNER/LISH DOMAIN-CONTAINING PROTEIN"/>
    <property type="match status" value="1"/>
</dbReference>
<dbReference type="GO" id="GO:0005813">
    <property type="term" value="C:centrosome"/>
    <property type="evidence" value="ECO:0007669"/>
    <property type="project" value="UniProtKB-SubCell"/>
</dbReference>
<proteinExistence type="inferred from homology"/>
<evidence type="ECO:0000256" key="6">
    <source>
        <dbReference type="ARBA" id="ARBA00023212"/>
    </source>
</evidence>
<keyword evidence="6" id="KW-0206">Cytoskeleton</keyword>
<keyword evidence="7" id="KW-0966">Cell projection</keyword>
<accession>A0A9W7A9Q3</accession>
<dbReference type="Proteomes" id="UP001165085">
    <property type="component" value="Unassembled WGS sequence"/>
</dbReference>
<evidence type="ECO:0000256" key="2">
    <source>
        <dbReference type="ARBA" id="ARBA00004300"/>
    </source>
</evidence>
<dbReference type="PANTHER" id="PTHR15431:SF4">
    <property type="entry name" value="PROTEIN TONNEAU 1B"/>
    <property type="match status" value="1"/>
</dbReference>
<comment type="subcellular location">
    <subcellularLocation>
        <location evidence="1">Cytoplasm</location>
        <location evidence="1">Cytoskeleton</location>
        <location evidence="1">Cilium basal body</location>
    </subcellularLocation>
    <subcellularLocation>
        <location evidence="2">Cytoplasm</location>
        <location evidence="2">Cytoskeleton</location>
        <location evidence="2">Microtubule organizing center</location>
        <location evidence="2">Centrosome</location>
    </subcellularLocation>
</comment>
<dbReference type="GO" id="GO:0034453">
    <property type="term" value="P:microtubule anchoring"/>
    <property type="evidence" value="ECO:0007669"/>
    <property type="project" value="InterPro"/>
</dbReference>
<organism evidence="9 10">
    <name type="scientific">Triparma strigata</name>
    <dbReference type="NCBI Taxonomy" id="1606541"/>
    <lineage>
        <taxon>Eukaryota</taxon>
        <taxon>Sar</taxon>
        <taxon>Stramenopiles</taxon>
        <taxon>Ochrophyta</taxon>
        <taxon>Bolidophyceae</taxon>
        <taxon>Parmales</taxon>
        <taxon>Triparmaceae</taxon>
        <taxon>Triparma</taxon>
    </lineage>
</organism>
<feature type="domain" description="FGFR1 oncogene partner (FOP) N-terminal dimerisation" evidence="8">
    <location>
        <begin position="74"/>
        <end position="131"/>
    </location>
</feature>
<evidence type="ECO:0000256" key="3">
    <source>
        <dbReference type="ARBA" id="ARBA00005385"/>
    </source>
</evidence>
<dbReference type="InterPro" id="IPR018993">
    <property type="entry name" value="FOP_dimerisation-dom_N"/>
</dbReference>
<dbReference type="Pfam" id="PF09398">
    <property type="entry name" value="FOP_dimer"/>
    <property type="match status" value="1"/>
</dbReference>
<dbReference type="PROSITE" id="PS50896">
    <property type="entry name" value="LISH"/>
    <property type="match status" value="1"/>
</dbReference>
<evidence type="ECO:0000259" key="8">
    <source>
        <dbReference type="Pfam" id="PF09398"/>
    </source>
</evidence>
<comment type="similarity">
    <text evidence="3">Belongs to the CEP43 family.</text>
</comment>
<keyword evidence="4" id="KW-0963">Cytoplasm</keyword>
<comment type="caution">
    <text evidence="9">The sequence shown here is derived from an EMBL/GenBank/DDBJ whole genome shotgun (WGS) entry which is preliminary data.</text>
</comment>
<dbReference type="AlphaFoldDB" id="A0A9W7A9Q3"/>
<dbReference type="SMART" id="SM00667">
    <property type="entry name" value="LisH"/>
    <property type="match status" value="1"/>
</dbReference>
<dbReference type="Gene3D" id="1.20.960.40">
    <property type="match status" value="1"/>
</dbReference>
<reference evidence="10" key="1">
    <citation type="journal article" date="2023" name="Commun. Biol.">
        <title>Genome analysis of Parmales, the sister group of diatoms, reveals the evolutionary specialization of diatoms from phago-mixotrophs to photoautotrophs.</title>
        <authorList>
            <person name="Ban H."/>
            <person name="Sato S."/>
            <person name="Yoshikawa S."/>
            <person name="Yamada K."/>
            <person name="Nakamura Y."/>
            <person name="Ichinomiya M."/>
            <person name="Sato N."/>
            <person name="Blanc-Mathieu R."/>
            <person name="Endo H."/>
            <person name="Kuwata A."/>
            <person name="Ogata H."/>
        </authorList>
    </citation>
    <scope>NUCLEOTIDE SEQUENCE [LARGE SCALE GENOMIC DNA]</scope>
    <source>
        <strain evidence="10">NIES 3701</strain>
    </source>
</reference>
<protein>
    <recommendedName>
        <fullName evidence="8">FGFR1 oncogene partner (FOP) N-terminal dimerisation domain-containing protein</fullName>
    </recommendedName>
</protein>
<keyword evidence="5" id="KW-0970">Cilium biogenesis/degradation</keyword>
<evidence type="ECO:0000256" key="1">
    <source>
        <dbReference type="ARBA" id="ARBA00004120"/>
    </source>
</evidence>
<evidence type="ECO:0000256" key="7">
    <source>
        <dbReference type="ARBA" id="ARBA00023273"/>
    </source>
</evidence>
<keyword evidence="10" id="KW-1185">Reference proteome</keyword>
<evidence type="ECO:0000313" key="9">
    <source>
        <dbReference type="EMBL" id="GMH64419.1"/>
    </source>
</evidence>
<dbReference type="OrthoDB" id="5970631at2759"/>
<dbReference type="InterPro" id="IPR006594">
    <property type="entry name" value="LisH"/>
</dbReference>
<sequence>MLPTTQNPVLARVQPSIIMSTASATLKDLSSALHSTLHYKGTISKLTSMVRAEVHSCLDMDDVPPPVLPNENLIINELILEYLQFNGYGHAASVLRAESGQPKEGSVDVHFVKSELGVSSSSNVPTLYGCVEVLKKNKSLTSSGMKGLKQFRAYEKSKDKENNEQLFQDDDDEEYTEEITADGSAWARKTGVTQKTSSAGITGRLDPEPLVFGGY</sequence>
<gene>
    <name evidence="9" type="ORF">TrST_g2496</name>
</gene>